<keyword evidence="1" id="KW-0812">Transmembrane</keyword>
<evidence type="ECO:0000256" key="1">
    <source>
        <dbReference type="SAM" id="Phobius"/>
    </source>
</evidence>
<comment type="caution">
    <text evidence="2">The sequence shown here is derived from an EMBL/GenBank/DDBJ whole genome shotgun (WGS) entry which is preliminary data.</text>
</comment>
<keyword evidence="1" id="KW-1133">Transmembrane helix</keyword>
<dbReference type="AlphaFoldDB" id="A0A1Y3AWN9"/>
<organism evidence="2 3">
    <name type="scientific">Euroglyphus maynei</name>
    <name type="common">Mayne's house dust mite</name>
    <dbReference type="NCBI Taxonomy" id="6958"/>
    <lineage>
        <taxon>Eukaryota</taxon>
        <taxon>Metazoa</taxon>
        <taxon>Ecdysozoa</taxon>
        <taxon>Arthropoda</taxon>
        <taxon>Chelicerata</taxon>
        <taxon>Arachnida</taxon>
        <taxon>Acari</taxon>
        <taxon>Acariformes</taxon>
        <taxon>Sarcoptiformes</taxon>
        <taxon>Astigmata</taxon>
        <taxon>Psoroptidia</taxon>
        <taxon>Analgoidea</taxon>
        <taxon>Pyroglyphidae</taxon>
        <taxon>Pyroglyphinae</taxon>
        <taxon>Euroglyphus</taxon>
    </lineage>
</organism>
<dbReference type="Proteomes" id="UP000194236">
    <property type="component" value="Unassembled WGS sequence"/>
</dbReference>
<keyword evidence="1" id="KW-0472">Membrane</keyword>
<accession>A0A1Y3AWN9</accession>
<name>A0A1Y3AWN9_EURMA</name>
<protein>
    <submittedName>
        <fullName evidence="2">Uncharacterized protein</fullName>
    </submittedName>
</protein>
<dbReference type="OrthoDB" id="10343944at2759"/>
<reference evidence="2 3" key="1">
    <citation type="submission" date="2017-03" db="EMBL/GenBank/DDBJ databases">
        <title>Genome Survey of Euroglyphus maynei.</title>
        <authorList>
            <person name="Arlian L.G."/>
            <person name="Morgan M.S."/>
            <person name="Rider S.D."/>
        </authorList>
    </citation>
    <scope>NUCLEOTIDE SEQUENCE [LARGE SCALE GENOMIC DNA]</scope>
    <source>
        <strain evidence="2">Arlian Lab</strain>
        <tissue evidence="2">Whole body</tissue>
    </source>
</reference>
<proteinExistence type="predicted"/>
<feature type="transmembrane region" description="Helical" evidence="1">
    <location>
        <begin position="135"/>
        <end position="156"/>
    </location>
</feature>
<dbReference type="EMBL" id="MUJZ01057304">
    <property type="protein sequence ID" value="OTF72218.1"/>
    <property type="molecule type" value="Genomic_DNA"/>
</dbReference>
<evidence type="ECO:0000313" key="2">
    <source>
        <dbReference type="EMBL" id="OTF72218.1"/>
    </source>
</evidence>
<evidence type="ECO:0000313" key="3">
    <source>
        <dbReference type="Proteomes" id="UP000194236"/>
    </source>
</evidence>
<sequence length="188" mass="21903">MKEIQRNISPKCQKAMAKKFYKCSKRFDEEVKNIDLINNDVNSLITSDSKYSRRWQACCIIYRHHKCIKQAIELNSFYSFMLCNDIDVTMAESILDQTEQHRITDGFCPTSEHVEFQLCDQEANNFFGHNTMTTIVLLLGAMALSMAFLLTGYIVFNIQQQHRRQLAMAKFQLLEPLEVEMISTNQLN</sequence>
<gene>
    <name evidence="2" type="ORF">BLA29_005988</name>
</gene>
<keyword evidence="3" id="KW-1185">Reference proteome</keyword>